<evidence type="ECO:0000313" key="3">
    <source>
        <dbReference type="EMBL" id="VUZ86035.1"/>
    </source>
</evidence>
<dbReference type="InterPro" id="IPR021796">
    <property type="entry name" value="Tll0287-like_dom"/>
</dbReference>
<gene>
    <name evidence="3" type="ORF">MELA_02429</name>
</gene>
<dbReference type="AlphaFoldDB" id="A0A564ZL25"/>
<feature type="chain" id="PRO_5021801258" description="Tll0287-like domain-containing protein" evidence="1">
    <location>
        <begin position="25"/>
        <end position="289"/>
    </location>
</feature>
<evidence type="ECO:0000259" key="2">
    <source>
        <dbReference type="Pfam" id="PF11845"/>
    </source>
</evidence>
<evidence type="ECO:0000256" key="1">
    <source>
        <dbReference type="SAM" id="SignalP"/>
    </source>
</evidence>
<dbReference type="Proteomes" id="UP000334340">
    <property type="component" value="Unassembled WGS sequence"/>
</dbReference>
<dbReference type="Pfam" id="PF11845">
    <property type="entry name" value="Tll0287-like"/>
    <property type="match status" value="1"/>
</dbReference>
<name>A0A564ZL25_9BACT</name>
<feature type="domain" description="Tll0287-like" evidence="2">
    <location>
        <begin position="87"/>
        <end position="189"/>
    </location>
</feature>
<dbReference type="EMBL" id="CABIKM010000041">
    <property type="protein sequence ID" value="VUZ86035.1"/>
    <property type="molecule type" value="Genomic_DNA"/>
</dbReference>
<keyword evidence="1" id="KW-0732">Signal</keyword>
<reference evidence="3 4" key="1">
    <citation type="submission" date="2019-07" db="EMBL/GenBank/DDBJ databases">
        <authorList>
            <person name="Cremers G."/>
        </authorList>
    </citation>
    <scope>NUCLEOTIDE SEQUENCE [LARGE SCALE GENOMIC DNA]</scope>
</reference>
<proteinExistence type="predicted"/>
<organism evidence="3 4">
    <name type="scientific">Candidatus Methylomirabilis lanthanidiphila</name>
    <dbReference type="NCBI Taxonomy" id="2211376"/>
    <lineage>
        <taxon>Bacteria</taxon>
        <taxon>Candidatus Methylomirabilota</taxon>
        <taxon>Candidatus Methylomirabilia</taxon>
        <taxon>Candidatus Methylomirabilales</taxon>
        <taxon>Candidatus Methylomirabilaceae</taxon>
        <taxon>Candidatus Methylomirabilis</taxon>
    </lineage>
</organism>
<feature type="signal peptide" evidence="1">
    <location>
        <begin position="1"/>
        <end position="24"/>
    </location>
</feature>
<keyword evidence="4" id="KW-1185">Reference proteome</keyword>
<accession>A0A564ZL25</accession>
<sequence length="289" mass="32182">MAKQKFWITCLALGALSIYLFVSAPPPLAEKTAADAAIPVERMFEILKAENDVVRAMWTKEVVGAGKQTGLKFDERWREADVEAGPLPALFLRETAKSLEKNPTPLSLFLGSDYPVNSANRFEGLQLEKFQVVKQTLKPQFFFMPDIQMQVAMFADIAVVEGCIQCHNKHEQSPKHDWKLNDVMGATTWMYPSGSISMDELLRTLTALRQGFKDTYEAYLEKARKFADPPAIGEHWPAEGYFLPSSEVFMGEIAKRTAPQTLAALSVLADKPQLGSATNKEGGFFALAR</sequence>
<protein>
    <recommendedName>
        <fullName evidence="2">Tll0287-like domain-containing protein</fullName>
    </recommendedName>
</protein>
<evidence type="ECO:0000313" key="4">
    <source>
        <dbReference type="Proteomes" id="UP000334340"/>
    </source>
</evidence>